<gene>
    <name evidence="5" type="ORF">SAMN06296065_105213</name>
</gene>
<dbReference type="InterPro" id="IPR001173">
    <property type="entry name" value="Glyco_trans_2-like"/>
</dbReference>
<dbReference type="InterPro" id="IPR029044">
    <property type="entry name" value="Nucleotide-diphossugar_trans"/>
</dbReference>
<dbReference type="PANTHER" id="PTHR43685">
    <property type="entry name" value="GLYCOSYLTRANSFERASE"/>
    <property type="match status" value="1"/>
</dbReference>
<dbReference type="SUPFAM" id="SSF53448">
    <property type="entry name" value="Nucleotide-diphospho-sugar transferases"/>
    <property type="match status" value="1"/>
</dbReference>
<dbReference type="Proteomes" id="UP001157910">
    <property type="component" value="Unassembled WGS sequence"/>
</dbReference>
<dbReference type="InterPro" id="IPR050834">
    <property type="entry name" value="Glycosyltransf_2"/>
</dbReference>
<protein>
    <submittedName>
        <fullName evidence="5">Glycosyltransferase involved in cell wall bisynthesis</fullName>
    </submittedName>
</protein>
<evidence type="ECO:0000259" key="4">
    <source>
        <dbReference type="Pfam" id="PF00535"/>
    </source>
</evidence>
<proteinExistence type="inferred from homology"/>
<name>A0ABY1QJA3_9SPHN</name>
<keyword evidence="6" id="KW-1185">Reference proteome</keyword>
<comment type="similarity">
    <text evidence="1">Belongs to the glycosyltransferase 2 family.</text>
</comment>
<sequence>MTRRPPRVSVLLPCYNGAAYLEEAVRSILLQTFADFELIVVDDGSTDATADILARMGRRDPRLRVVRQPNGGIVAALNTAIAHARGEYIARMDADDVSFPERFAFQVAWLDAHPATVLVGGYAVGDPRPTPASVRTTGGRHARTDLVVFPPRVAVSMHPLIMMRATTLKAIGGYREGYRHAEDYDLFIRAGTLGRIDNPPVDVLFYRRHEGAVSIANVEEQERSAVRAEVDAIGRAGLTSPPLPLIEAYTLLRIFRRYRAVSRERARALRPRIVASLFRVGPRAVAARRFRRLPLVMAAALLRSFKAARGAVPQAACTARVAATQFPPADAVNGPGSCAP</sequence>
<evidence type="ECO:0000313" key="5">
    <source>
        <dbReference type="EMBL" id="SMP69966.1"/>
    </source>
</evidence>
<evidence type="ECO:0000313" key="6">
    <source>
        <dbReference type="Proteomes" id="UP001157910"/>
    </source>
</evidence>
<dbReference type="EMBL" id="FXUI01000005">
    <property type="protein sequence ID" value="SMP69966.1"/>
    <property type="molecule type" value="Genomic_DNA"/>
</dbReference>
<organism evidence="5 6">
    <name type="scientific">Novosphingobium panipatense</name>
    <dbReference type="NCBI Taxonomy" id="428991"/>
    <lineage>
        <taxon>Bacteria</taxon>
        <taxon>Pseudomonadati</taxon>
        <taxon>Pseudomonadota</taxon>
        <taxon>Alphaproteobacteria</taxon>
        <taxon>Sphingomonadales</taxon>
        <taxon>Sphingomonadaceae</taxon>
        <taxon>Novosphingobium</taxon>
    </lineage>
</organism>
<dbReference type="Pfam" id="PF00535">
    <property type="entry name" value="Glycos_transf_2"/>
    <property type="match status" value="1"/>
</dbReference>
<dbReference type="Gene3D" id="3.90.550.10">
    <property type="entry name" value="Spore Coat Polysaccharide Biosynthesis Protein SpsA, Chain A"/>
    <property type="match status" value="1"/>
</dbReference>
<accession>A0ABY1QJA3</accession>
<feature type="domain" description="Glycosyltransferase 2-like" evidence="4">
    <location>
        <begin position="9"/>
        <end position="135"/>
    </location>
</feature>
<evidence type="ECO:0000256" key="2">
    <source>
        <dbReference type="ARBA" id="ARBA00022676"/>
    </source>
</evidence>
<dbReference type="RefSeq" id="WP_283406182.1">
    <property type="nucleotide sequence ID" value="NZ_FXUI01000005.1"/>
</dbReference>
<comment type="caution">
    <text evidence="5">The sequence shown here is derived from an EMBL/GenBank/DDBJ whole genome shotgun (WGS) entry which is preliminary data.</text>
</comment>
<keyword evidence="2" id="KW-0328">Glycosyltransferase</keyword>
<dbReference type="PANTHER" id="PTHR43685:SF5">
    <property type="entry name" value="GLYCOSYLTRANSFERASE EPSE-RELATED"/>
    <property type="match status" value="1"/>
</dbReference>
<evidence type="ECO:0000256" key="3">
    <source>
        <dbReference type="ARBA" id="ARBA00022679"/>
    </source>
</evidence>
<keyword evidence="3" id="KW-0808">Transferase</keyword>
<reference evidence="5 6" key="1">
    <citation type="submission" date="2017-05" db="EMBL/GenBank/DDBJ databases">
        <authorList>
            <person name="Varghese N."/>
            <person name="Submissions S."/>
        </authorList>
    </citation>
    <scope>NUCLEOTIDE SEQUENCE [LARGE SCALE GENOMIC DNA]</scope>
    <source>
        <strain evidence="5 6">SM16</strain>
    </source>
</reference>
<evidence type="ECO:0000256" key="1">
    <source>
        <dbReference type="ARBA" id="ARBA00006739"/>
    </source>
</evidence>